<keyword evidence="5" id="KW-1185">Reference proteome</keyword>
<dbReference type="InterPro" id="IPR036770">
    <property type="entry name" value="Ankyrin_rpt-contain_sf"/>
</dbReference>
<dbReference type="SMART" id="SM00248">
    <property type="entry name" value="ANK"/>
    <property type="match status" value="3"/>
</dbReference>
<comment type="caution">
    <text evidence="4">The sequence shown here is derived from an EMBL/GenBank/DDBJ whole genome shotgun (WGS) entry which is preliminary data.</text>
</comment>
<dbReference type="PANTHER" id="PTHR24198">
    <property type="entry name" value="ANKYRIN REPEAT AND PROTEIN KINASE DOMAIN-CONTAINING PROTEIN"/>
    <property type="match status" value="1"/>
</dbReference>
<dbReference type="Pfam" id="PF12796">
    <property type="entry name" value="Ank_2"/>
    <property type="match status" value="1"/>
</dbReference>
<keyword evidence="1" id="KW-0677">Repeat</keyword>
<dbReference type="PANTHER" id="PTHR24198:SF165">
    <property type="entry name" value="ANKYRIN REPEAT-CONTAINING PROTEIN-RELATED"/>
    <property type="match status" value="1"/>
</dbReference>
<evidence type="ECO:0000256" key="3">
    <source>
        <dbReference type="PROSITE-ProRule" id="PRU00023"/>
    </source>
</evidence>
<gene>
    <name evidence="4" type="ORF">P43SY_005732</name>
</gene>
<accession>A0AAD5LTX5</accession>
<dbReference type="Proteomes" id="UP001209570">
    <property type="component" value="Unassembled WGS sequence"/>
</dbReference>
<evidence type="ECO:0000313" key="5">
    <source>
        <dbReference type="Proteomes" id="UP001209570"/>
    </source>
</evidence>
<protein>
    <recommendedName>
        <fullName evidence="6">Ankyrin repeat protein</fullName>
    </recommendedName>
</protein>
<feature type="repeat" description="ANK" evidence="3">
    <location>
        <begin position="106"/>
        <end position="138"/>
    </location>
</feature>
<reference evidence="4" key="1">
    <citation type="submission" date="2021-12" db="EMBL/GenBank/DDBJ databases">
        <title>Prjna785345.</title>
        <authorList>
            <person name="Rujirawat T."/>
            <person name="Krajaejun T."/>
        </authorList>
    </citation>
    <scope>NUCLEOTIDE SEQUENCE</scope>
    <source>
        <strain evidence="4">Pi057C3</strain>
    </source>
</reference>
<dbReference type="EMBL" id="JAKCXM010000002">
    <property type="protein sequence ID" value="KAJ0409838.1"/>
    <property type="molecule type" value="Genomic_DNA"/>
</dbReference>
<sequence length="177" mass="19528">MSALCDLLEELILPEDQEEPSASGCEGGLADEGPADELSTWALARGGDVKALREYLEHEFKGSINARNPTTGRSLLHEASAEGQREIVKLLLTYPEVNLSLKTMLARSTALHLAVTNNHRPIVFQLLSNGADARARDKFGCTPMHYVSSRTVARLLVEYGGRVLDCNTVRRRKERLV</sequence>
<dbReference type="PROSITE" id="PS50088">
    <property type="entry name" value="ANK_REPEAT"/>
    <property type="match status" value="2"/>
</dbReference>
<dbReference type="PROSITE" id="PS50297">
    <property type="entry name" value="ANK_REP_REGION"/>
    <property type="match status" value="2"/>
</dbReference>
<evidence type="ECO:0008006" key="6">
    <source>
        <dbReference type="Google" id="ProtNLM"/>
    </source>
</evidence>
<dbReference type="InterPro" id="IPR002110">
    <property type="entry name" value="Ankyrin_rpt"/>
</dbReference>
<keyword evidence="2 3" id="KW-0040">ANK repeat</keyword>
<evidence type="ECO:0000256" key="2">
    <source>
        <dbReference type="ARBA" id="ARBA00023043"/>
    </source>
</evidence>
<dbReference type="SUPFAM" id="SSF48403">
    <property type="entry name" value="Ankyrin repeat"/>
    <property type="match status" value="1"/>
</dbReference>
<organism evidence="4 5">
    <name type="scientific">Pythium insidiosum</name>
    <name type="common">Pythiosis disease agent</name>
    <dbReference type="NCBI Taxonomy" id="114742"/>
    <lineage>
        <taxon>Eukaryota</taxon>
        <taxon>Sar</taxon>
        <taxon>Stramenopiles</taxon>
        <taxon>Oomycota</taxon>
        <taxon>Peronosporomycetes</taxon>
        <taxon>Pythiales</taxon>
        <taxon>Pythiaceae</taxon>
        <taxon>Pythium</taxon>
    </lineage>
</organism>
<dbReference type="Gene3D" id="1.25.40.20">
    <property type="entry name" value="Ankyrin repeat-containing domain"/>
    <property type="match status" value="1"/>
</dbReference>
<feature type="repeat" description="ANK" evidence="3">
    <location>
        <begin position="71"/>
        <end position="92"/>
    </location>
</feature>
<dbReference type="AlphaFoldDB" id="A0AAD5LTX5"/>
<proteinExistence type="predicted"/>
<evidence type="ECO:0000313" key="4">
    <source>
        <dbReference type="EMBL" id="KAJ0409838.1"/>
    </source>
</evidence>
<evidence type="ECO:0000256" key="1">
    <source>
        <dbReference type="ARBA" id="ARBA00022737"/>
    </source>
</evidence>
<name>A0AAD5LTX5_PYTIN</name>